<organism evidence="5 6">
    <name type="scientific">Synechococcus phage ACG-2014h</name>
    <dbReference type="NCBI Taxonomy" id="1340810"/>
    <lineage>
        <taxon>Viruses</taxon>
        <taxon>Duplodnaviria</taxon>
        <taxon>Heunggongvirae</taxon>
        <taxon>Uroviricota</taxon>
        <taxon>Caudoviricetes</taxon>
        <taxon>Pantevenvirales</taxon>
        <taxon>Kyanoviridae</taxon>
        <taxon>Sedonavirus</taxon>
        <taxon>Sedonavirus tusconh</taxon>
    </lineage>
</organism>
<dbReference type="GO" id="GO:0005506">
    <property type="term" value="F:iron ion binding"/>
    <property type="evidence" value="ECO:0007669"/>
    <property type="project" value="InterPro"/>
</dbReference>
<protein>
    <submittedName>
        <fullName evidence="5">2OG-Fe(II) oxygenase</fullName>
    </submittedName>
</protein>
<dbReference type="SMART" id="SM00702">
    <property type="entry name" value="P4Hc"/>
    <property type="match status" value="1"/>
</dbReference>
<dbReference type="InterPro" id="IPR006620">
    <property type="entry name" value="Pro_4_hyd_alph"/>
</dbReference>
<evidence type="ECO:0000256" key="3">
    <source>
        <dbReference type="ARBA" id="ARBA00023002"/>
    </source>
</evidence>
<dbReference type="Proteomes" id="UP000018808">
    <property type="component" value="Segment"/>
</dbReference>
<dbReference type="KEGG" id="vg:18504606"/>
<evidence type="ECO:0000313" key="6">
    <source>
        <dbReference type="Proteomes" id="UP000018808"/>
    </source>
</evidence>
<dbReference type="GeneID" id="18504606"/>
<dbReference type="OrthoDB" id="11494at10239"/>
<reference evidence="5 6" key="1">
    <citation type="journal article" date="2014" name="Nature">
        <title>Viral tagging reveals discrete populations in Synechococcus viral genome sequence space.</title>
        <authorList>
            <person name="Deng L."/>
            <person name="Ignacio Espinoza J.C."/>
            <person name="Gregory A.C."/>
            <person name="Poulos B.T."/>
            <person name="Weitz J.S."/>
            <person name="Hugenholtz P."/>
            <person name="Sullivan M.B."/>
        </authorList>
    </citation>
    <scope>NUCLEOTIDE SEQUENCE [LARGE SCALE GENOMIC DNA]</scope>
</reference>
<feature type="domain" description="Prolyl 4-hydroxylase alpha subunit" evidence="4">
    <location>
        <begin position="22"/>
        <end position="218"/>
    </location>
</feature>
<proteinExistence type="predicted"/>
<accession>V5UTP7</accession>
<name>V5UTP7_9CAUD</name>
<dbReference type="RefSeq" id="YP_009008164.1">
    <property type="nucleotide sequence ID" value="NC_023587.1"/>
</dbReference>
<keyword evidence="6" id="KW-1185">Reference proteome</keyword>
<dbReference type="Gene3D" id="2.60.120.620">
    <property type="entry name" value="q2cbj1_9rhob like domain"/>
    <property type="match status" value="1"/>
</dbReference>
<sequence length="222" mass="25378">MRATDKIIPIKPPELVDGEYDQFIGVYKNHVPKFICDRLIDLSNRSLDTDATSGTYTQDRTATPGDRREVMTGDTQFPIGVLGRSDESILVQFADAVIHSEVNQYLQAGYLHYIKKYGMQGTSKLISFDQKLQRTQPGGGYHMWHAENTTYEMAHRVLVWTIYLNDDFTGGETEFLHQHTRVVPERGTLVIWPAAFPWQHRGNPPLEGTKYILTGWYINCPI</sequence>
<dbReference type="GO" id="GO:0051213">
    <property type="term" value="F:dioxygenase activity"/>
    <property type="evidence" value="ECO:0007669"/>
    <property type="project" value="UniProtKB-KW"/>
</dbReference>
<keyword evidence="3" id="KW-0560">Oxidoreductase</keyword>
<dbReference type="EMBL" id="KF156338">
    <property type="protein sequence ID" value="AHB80444.1"/>
    <property type="molecule type" value="Genomic_DNA"/>
</dbReference>
<evidence type="ECO:0000256" key="2">
    <source>
        <dbReference type="ARBA" id="ARBA00022964"/>
    </source>
</evidence>
<dbReference type="GO" id="GO:0016705">
    <property type="term" value="F:oxidoreductase activity, acting on paired donors, with incorporation or reduction of molecular oxygen"/>
    <property type="evidence" value="ECO:0007669"/>
    <property type="project" value="InterPro"/>
</dbReference>
<dbReference type="GO" id="GO:0031418">
    <property type="term" value="F:L-ascorbic acid binding"/>
    <property type="evidence" value="ECO:0007669"/>
    <property type="project" value="InterPro"/>
</dbReference>
<evidence type="ECO:0000256" key="1">
    <source>
        <dbReference type="ARBA" id="ARBA00001961"/>
    </source>
</evidence>
<comment type="cofactor">
    <cofactor evidence="1">
        <name>L-ascorbate</name>
        <dbReference type="ChEBI" id="CHEBI:38290"/>
    </cofactor>
</comment>
<evidence type="ECO:0000259" key="4">
    <source>
        <dbReference type="SMART" id="SM00702"/>
    </source>
</evidence>
<evidence type="ECO:0000313" key="5">
    <source>
        <dbReference type="EMBL" id="AHB80444.1"/>
    </source>
</evidence>
<dbReference type="InterPro" id="IPR044862">
    <property type="entry name" value="Pro_4_hyd_alph_FE2OG_OXY"/>
</dbReference>
<gene>
    <name evidence="5" type="ORF">S-MbCM7_030</name>
</gene>
<keyword evidence="2" id="KW-0223">Dioxygenase</keyword>
<dbReference type="Pfam" id="PF13640">
    <property type="entry name" value="2OG-FeII_Oxy_3"/>
    <property type="match status" value="1"/>
</dbReference>